<dbReference type="Pfam" id="PF13679">
    <property type="entry name" value="Methyltransf_32"/>
    <property type="match status" value="1"/>
</dbReference>
<evidence type="ECO:0000313" key="2">
    <source>
        <dbReference type="EMBL" id="MBE1556543.1"/>
    </source>
</evidence>
<dbReference type="CDD" id="cd02440">
    <property type="entry name" value="AdoMet_MTases"/>
    <property type="match status" value="1"/>
</dbReference>
<name>A0A927MM81_9BACL</name>
<reference evidence="2" key="1">
    <citation type="submission" date="2020-10" db="EMBL/GenBank/DDBJ databases">
        <title>Genomic Encyclopedia of Type Strains, Phase IV (KMG-IV): sequencing the most valuable type-strain genomes for metagenomic binning, comparative biology and taxonomic classification.</title>
        <authorList>
            <person name="Goeker M."/>
        </authorList>
    </citation>
    <scope>NUCLEOTIDE SEQUENCE</scope>
    <source>
        <strain evidence="2">DSM 13886</strain>
    </source>
</reference>
<protein>
    <submittedName>
        <fullName evidence="2">SAM-dependent methyltransferase</fullName>
    </submittedName>
</protein>
<evidence type="ECO:0000313" key="3">
    <source>
        <dbReference type="Proteomes" id="UP000658225"/>
    </source>
</evidence>
<dbReference type="EMBL" id="JADBEL010000029">
    <property type="protein sequence ID" value="MBE1556543.1"/>
    <property type="molecule type" value="Genomic_DNA"/>
</dbReference>
<feature type="domain" description="Methyltransferase" evidence="1">
    <location>
        <begin position="43"/>
        <end position="102"/>
    </location>
</feature>
<dbReference type="SUPFAM" id="SSF53335">
    <property type="entry name" value="S-adenosyl-L-methionine-dependent methyltransferases"/>
    <property type="match status" value="1"/>
</dbReference>
<dbReference type="GO" id="GO:0032259">
    <property type="term" value="P:methylation"/>
    <property type="evidence" value="ECO:0007669"/>
    <property type="project" value="UniProtKB-KW"/>
</dbReference>
<keyword evidence="2" id="KW-0808">Transferase</keyword>
<gene>
    <name evidence="2" type="ORF">H4683_003668</name>
</gene>
<dbReference type="Proteomes" id="UP000658225">
    <property type="component" value="Unassembled WGS sequence"/>
</dbReference>
<dbReference type="InterPro" id="IPR025714">
    <property type="entry name" value="Methyltranfer_dom"/>
</dbReference>
<dbReference type="AlphaFoldDB" id="A0A927MM81"/>
<dbReference type="GO" id="GO:0008168">
    <property type="term" value="F:methyltransferase activity"/>
    <property type="evidence" value="ECO:0007669"/>
    <property type="project" value="UniProtKB-KW"/>
</dbReference>
<keyword evidence="3" id="KW-1185">Reference proteome</keyword>
<comment type="caution">
    <text evidence="2">The sequence shown here is derived from an EMBL/GenBank/DDBJ whole genome shotgun (WGS) entry which is preliminary data.</text>
</comment>
<accession>A0A927MM81</accession>
<dbReference type="InterPro" id="IPR029063">
    <property type="entry name" value="SAM-dependent_MTases_sf"/>
</dbReference>
<sequence length="206" mass="24320">MNRGNLMNEKDHDRLLRIKTAGAREWLNQSSHYNRYEATPYAALEELFQDYEVKKADVFVDFGCGKGRLSFYIHNRFHVSVTGIEMSGQLYQEALENQASYMQKAKRAGGSVRFECGLAEEYEVEPGDNRFYFFNPFSIQIFMKVIDTILLSVEMQKRSVDVILYYPTDDYSEFLETSTPFVRLKEVRILELYEQDDNERFLIYRL</sequence>
<organism evidence="2 3">
    <name type="scientific">Sporosarcina limicola</name>
    <dbReference type="NCBI Taxonomy" id="34101"/>
    <lineage>
        <taxon>Bacteria</taxon>
        <taxon>Bacillati</taxon>
        <taxon>Bacillota</taxon>
        <taxon>Bacilli</taxon>
        <taxon>Bacillales</taxon>
        <taxon>Caryophanaceae</taxon>
        <taxon>Sporosarcina</taxon>
    </lineage>
</organism>
<evidence type="ECO:0000259" key="1">
    <source>
        <dbReference type="Pfam" id="PF13679"/>
    </source>
</evidence>
<dbReference type="Gene3D" id="3.40.50.150">
    <property type="entry name" value="Vaccinia Virus protein VP39"/>
    <property type="match status" value="1"/>
</dbReference>
<proteinExistence type="predicted"/>
<keyword evidence="2" id="KW-0489">Methyltransferase</keyword>